<dbReference type="EMBL" id="HBGF01035417">
    <property type="protein sequence ID" value="CAD9133457.1"/>
    <property type="molecule type" value="Transcribed_RNA"/>
</dbReference>
<evidence type="ECO:0000259" key="7">
    <source>
        <dbReference type="PROSITE" id="PS50845"/>
    </source>
</evidence>
<dbReference type="GO" id="GO:0005789">
    <property type="term" value="C:endoplasmic reticulum membrane"/>
    <property type="evidence" value="ECO:0007669"/>
    <property type="project" value="UniProtKB-SubCell"/>
</dbReference>
<keyword evidence="2 6" id="KW-0812">Transmembrane</keyword>
<reference evidence="8" key="1">
    <citation type="submission" date="2021-01" db="EMBL/GenBank/DDBJ databases">
        <authorList>
            <person name="Corre E."/>
            <person name="Pelletier E."/>
            <person name="Niang G."/>
            <person name="Scheremetjew M."/>
            <person name="Finn R."/>
            <person name="Kale V."/>
            <person name="Holt S."/>
            <person name="Cochrane G."/>
            <person name="Meng A."/>
            <person name="Brown T."/>
            <person name="Cohen L."/>
        </authorList>
    </citation>
    <scope>NUCLEOTIDE SEQUENCE</scope>
    <source>
        <strain evidence="8">CCAP 1951/1</strain>
    </source>
</reference>
<feature type="transmembrane region" description="Helical" evidence="6">
    <location>
        <begin position="29"/>
        <end position="47"/>
    </location>
</feature>
<dbReference type="InterPro" id="IPR003388">
    <property type="entry name" value="Reticulon"/>
</dbReference>
<dbReference type="GO" id="GO:0009617">
    <property type="term" value="P:response to bacterium"/>
    <property type="evidence" value="ECO:0007669"/>
    <property type="project" value="InterPro"/>
</dbReference>
<evidence type="ECO:0000313" key="8">
    <source>
        <dbReference type="EMBL" id="CAD9133457.1"/>
    </source>
</evidence>
<evidence type="ECO:0000256" key="6">
    <source>
        <dbReference type="RuleBase" id="RU363132"/>
    </source>
</evidence>
<sequence>MPTALIDQLFTDLKELSFNDLVMWKNQRATGFVVGVIAAFLIVFGLLEYTIVTFTCRVLQLSMIAYGVALKLDRAHIKPDDVVDLVTKGIDNAKPHVTNGITALTRVLMWEDPGMSVRVLGVSVLVAMVGNIFSDLTLIFLIALGVFAGPTLYFNNKEKIDEQLATLKRQVDSAVANVPASSAAKKTQ</sequence>
<dbReference type="PANTHER" id="PTHR10994:SF193">
    <property type="entry name" value="RETICULON-LIKE PROTEIN"/>
    <property type="match status" value="1"/>
</dbReference>
<proteinExistence type="predicted"/>
<accession>A0A7S1QFX4</accession>
<organism evidence="8">
    <name type="scientific">Neobodo designis</name>
    <name type="common">Flagellated protozoan</name>
    <name type="synonym">Bodo designis</name>
    <dbReference type="NCBI Taxonomy" id="312471"/>
    <lineage>
        <taxon>Eukaryota</taxon>
        <taxon>Discoba</taxon>
        <taxon>Euglenozoa</taxon>
        <taxon>Kinetoplastea</taxon>
        <taxon>Metakinetoplastina</taxon>
        <taxon>Neobodonida</taxon>
        <taxon>Neobodo</taxon>
    </lineage>
</organism>
<protein>
    <recommendedName>
        <fullName evidence="6">Reticulon-like protein</fullName>
    </recommendedName>
</protein>
<evidence type="ECO:0000256" key="5">
    <source>
        <dbReference type="ARBA" id="ARBA00023136"/>
    </source>
</evidence>
<dbReference type="Pfam" id="PF02453">
    <property type="entry name" value="Reticulon"/>
    <property type="match status" value="1"/>
</dbReference>
<evidence type="ECO:0000256" key="1">
    <source>
        <dbReference type="ARBA" id="ARBA00004477"/>
    </source>
</evidence>
<dbReference type="PROSITE" id="PS50845">
    <property type="entry name" value="RETICULON"/>
    <property type="match status" value="1"/>
</dbReference>
<gene>
    <name evidence="8" type="ORF">NDES1114_LOCUS23770</name>
</gene>
<evidence type="ECO:0000256" key="4">
    <source>
        <dbReference type="ARBA" id="ARBA00022989"/>
    </source>
</evidence>
<dbReference type="PANTHER" id="PTHR10994">
    <property type="entry name" value="RETICULON"/>
    <property type="match status" value="1"/>
</dbReference>
<feature type="domain" description="Reticulon" evidence="7">
    <location>
        <begin position="18"/>
        <end position="188"/>
    </location>
</feature>
<comment type="subcellular location">
    <subcellularLocation>
        <location evidence="1 6">Endoplasmic reticulum membrane</location>
        <topology evidence="1 6">Multi-pass membrane protein</topology>
    </subcellularLocation>
</comment>
<keyword evidence="3 6" id="KW-0256">Endoplasmic reticulum</keyword>
<feature type="transmembrane region" description="Helical" evidence="6">
    <location>
        <begin position="138"/>
        <end position="155"/>
    </location>
</feature>
<dbReference type="InterPro" id="IPR045064">
    <property type="entry name" value="Reticulon-like"/>
</dbReference>
<keyword evidence="4 6" id="KW-1133">Transmembrane helix</keyword>
<name>A0A7S1QFX4_NEODS</name>
<dbReference type="AlphaFoldDB" id="A0A7S1QFX4"/>
<keyword evidence="5 6" id="KW-0472">Membrane</keyword>
<evidence type="ECO:0000256" key="3">
    <source>
        <dbReference type="ARBA" id="ARBA00022824"/>
    </source>
</evidence>
<evidence type="ECO:0000256" key="2">
    <source>
        <dbReference type="ARBA" id="ARBA00022692"/>
    </source>
</evidence>